<gene>
    <name evidence="3" type="ORF">Acr_00g0051720</name>
</gene>
<reference evidence="4" key="1">
    <citation type="submission" date="2019-07" db="EMBL/GenBank/DDBJ databases">
        <title>De Novo Assembly of kiwifruit Actinidia rufa.</title>
        <authorList>
            <person name="Sugita-Konishi S."/>
            <person name="Sato K."/>
            <person name="Mori E."/>
            <person name="Abe Y."/>
            <person name="Kisaki G."/>
            <person name="Hamano K."/>
            <person name="Suezawa K."/>
            <person name="Otani M."/>
            <person name="Fukuda T."/>
            <person name="Manabe T."/>
            <person name="Gomi K."/>
            <person name="Tabuchi M."/>
            <person name="Akimitsu K."/>
            <person name="Kataoka I."/>
        </authorList>
    </citation>
    <scope>NUCLEOTIDE SEQUENCE [LARGE SCALE GENOMIC DNA]</scope>
    <source>
        <strain evidence="4">cv. Fuchu</strain>
    </source>
</reference>
<evidence type="ECO:0000313" key="4">
    <source>
        <dbReference type="Proteomes" id="UP000585474"/>
    </source>
</evidence>
<sequence>MTSSKSILNSARRAIELVRVSIPPLRIEDQAPRCEAFSPERFGDQLSTHWPTAQLLVGRGDNGVEPNSSEAPFSDKCKGKELSTSTPKRPHRRAGETSSGADSELWKPEFSACELGGQSLQRAVVISDRMAKHSVELKRAKKKVGNLEFELNKAKLAIKLRPIWLPLNKPGMPATRLQPKLKARMMQSRPLSPSFKMWRVEKAKAVLEGWLACLSELGVPEDNPVWSKAAPAPEFLESSTPYSPMVLLDFDKEEYANQPEENEGVADPVVSPSDKAAHLTKEAREEATEEAVEGVSRDPPPEL</sequence>
<comment type="caution">
    <text evidence="3">The sequence shown here is derived from an EMBL/GenBank/DDBJ whole genome shotgun (WGS) entry which is preliminary data.</text>
</comment>
<dbReference type="AlphaFoldDB" id="A0A7J0DMF2"/>
<dbReference type="Proteomes" id="UP000585474">
    <property type="component" value="Unassembled WGS sequence"/>
</dbReference>
<name>A0A7J0DMF2_9ERIC</name>
<evidence type="ECO:0000313" key="3">
    <source>
        <dbReference type="EMBL" id="GFS37393.1"/>
    </source>
</evidence>
<evidence type="ECO:0000256" key="2">
    <source>
        <dbReference type="SAM" id="MobiDB-lite"/>
    </source>
</evidence>
<dbReference type="EMBL" id="BJWL01000279">
    <property type="protein sequence ID" value="GFS37393.1"/>
    <property type="molecule type" value="Genomic_DNA"/>
</dbReference>
<protein>
    <submittedName>
        <fullName evidence="3">Uncharacterized protein</fullName>
    </submittedName>
</protein>
<feature type="compositionally biased region" description="Basic and acidic residues" evidence="2">
    <location>
        <begin position="275"/>
        <end position="286"/>
    </location>
</feature>
<accession>A0A7J0DMF2</accession>
<evidence type="ECO:0000256" key="1">
    <source>
        <dbReference type="SAM" id="Coils"/>
    </source>
</evidence>
<feature type="coiled-coil region" evidence="1">
    <location>
        <begin position="130"/>
        <end position="157"/>
    </location>
</feature>
<feature type="region of interest" description="Disordered" evidence="2">
    <location>
        <begin position="251"/>
        <end position="303"/>
    </location>
</feature>
<keyword evidence="4" id="KW-1185">Reference proteome</keyword>
<organism evidence="3 4">
    <name type="scientific">Actinidia rufa</name>
    <dbReference type="NCBI Taxonomy" id="165716"/>
    <lineage>
        <taxon>Eukaryota</taxon>
        <taxon>Viridiplantae</taxon>
        <taxon>Streptophyta</taxon>
        <taxon>Embryophyta</taxon>
        <taxon>Tracheophyta</taxon>
        <taxon>Spermatophyta</taxon>
        <taxon>Magnoliopsida</taxon>
        <taxon>eudicotyledons</taxon>
        <taxon>Gunneridae</taxon>
        <taxon>Pentapetalae</taxon>
        <taxon>asterids</taxon>
        <taxon>Ericales</taxon>
        <taxon>Actinidiaceae</taxon>
        <taxon>Actinidia</taxon>
    </lineage>
</organism>
<keyword evidence="1" id="KW-0175">Coiled coil</keyword>
<proteinExistence type="predicted"/>
<feature type="region of interest" description="Disordered" evidence="2">
    <location>
        <begin position="57"/>
        <end position="103"/>
    </location>
</feature>